<name>A0A8C5LQP2_9ANUR</name>
<evidence type="ECO:0000313" key="2">
    <source>
        <dbReference type="Ensembl" id="ENSLLEP00000002984.1"/>
    </source>
</evidence>
<organism evidence="2 3">
    <name type="scientific">Leptobrachium leishanense</name>
    <name type="common">Leishan spiny toad</name>
    <dbReference type="NCBI Taxonomy" id="445787"/>
    <lineage>
        <taxon>Eukaryota</taxon>
        <taxon>Metazoa</taxon>
        <taxon>Chordata</taxon>
        <taxon>Craniata</taxon>
        <taxon>Vertebrata</taxon>
        <taxon>Euteleostomi</taxon>
        <taxon>Amphibia</taxon>
        <taxon>Batrachia</taxon>
        <taxon>Anura</taxon>
        <taxon>Pelobatoidea</taxon>
        <taxon>Megophryidae</taxon>
        <taxon>Leptobrachium</taxon>
    </lineage>
</organism>
<proteinExistence type="predicted"/>
<evidence type="ECO:0000313" key="3">
    <source>
        <dbReference type="Proteomes" id="UP000694569"/>
    </source>
</evidence>
<reference evidence="2" key="1">
    <citation type="submission" date="2025-08" db="UniProtKB">
        <authorList>
            <consortium name="Ensembl"/>
        </authorList>
    </citation>
    <scope>IDENTIFICATION</scope>
</reference>
<keyword evidence="1" id="KW-0812">Transmembrane</keyword>
<evidence type="ECO:0000256" key="1">
    <source>
        <dbReference type="SAM" id="Phobius"/>
    </source>
</evidence>
<sequence length="72" mass="8783">MRIYDNSLWSSSIDYFMSLFFFFNSASRKERLFLVRTFWLYRIIIKFLFFGFSFVLFFTNSFLSVLPACNII</sequence>
<dbReference type="Ensembl" id="ENSLLET00000003107.1">
    <property type="protein sequence ID" value="ENSLLEP00000002984.1"/>
    <property type="gene ID" value="ENSLLEG00000001916.1"/>
</dbReference>
<protein>
    <submittedName>
        <fullName evidence="2">Uncharacterized protein</fullName>
    </submittedName>
</protein>
<accession>A0A8C5LQP2</accession>
<keyword evidence="1" id="KW-1133">Transmembrane helix</keyword>
<keyword evidence="3" id="KW-1185">Reference proteome</keyword>
<reference evidence="2" key="2">
    <citation type="submission" date="2025-09" db="UniProtKB">
        <authorList>
            <consortium name="Ensembl"/>
        </authorList>
    </citation>
    <scope>IDENTIFICATION</scope>
</reference>
<feature type="transmembrane region" description="Helical" evidence="1">
    <location>
        <begin position="38"/>
        <end position="58"/>
    </location>
</feature>
<dbReference type="AlphaFoldDB" id="A0A8C5LQP2"/>
<dbReference type="Proteomes" id="UP000694569">
    <property type="component" value="Unplaced"/>
</dbReference>
<keyword evidence="1" id="KW-0472">Membrane</keyword>